<dbReference type="EMBL" id="MORL01000023">
    <property type="protein sequence ID" value="OIN56445.1"/>
    <property type="molecule type" value="Genomic_DNA"/>
</dbReference>
<name>A0A1S2VDT4_9BACT</name>
<sequence length="193" mass="22638">MQTTETNTFGPASRQEWRQWLAENHQTKQSVWLIFNKKQVDKSRLSWSESVDEALCFGWIDSKAKTIDENQYMQFFSKRKPKSVWSKINKEKIQRLISEGLMMPAGYASILIAKQNGSWSLFDDVEELIIPDDLTRAFANHEQARTYFLGLSKSIRKAILQWLVLARQPETRQRRITEIVTLAGQQQKPKQFR</sequence>
<dbReference type="OrthoDB" id="9796999at2"/>
<dbReference type="AlphaFoldDB" id="A0A1S2VDT4"/>
<dbReference type="RefSeq" id="WP_071505972.1">
    <property type="nucleotide sequence ID" value="NZ_MORL01000023.1"/>
</dbReference>
<gene>
    <name evidence="1" type="ORF">BLX24_25060</name>
</gene>
<dbReference type="Proteomes" id="UP000181790">
    <property type="component" value="Unassembled WGS sequence"/>
</dbReference>
<comment type="caution">
    <text evidence="1">The sequence shown here is derived from an EMBL/GenBank/DDBJ whole genome shotgun (WGS) entry which is preliminary data.</text>
</comment>
<reference evidence="1 2" key="1">
    <citation type="submission" date="2016-10" db="EMBL/GenBank/DDBJ databases">
        <title>Arsenicibacter rosenii gen. nov., sp. nov., an efficient arsenic-methylating bacterium isolated from an arsenic-contaminated paddy soil.</title>
        <authorList>
            <person name="Huang K."/>
        </authorList>
    </citation>
    <scope>NUCLEOTIDE SEQUENCE [LARGE SCALE GENOMIC DNA]</scope>
    <source>
        <strain evidence="1 2">SM-1</strain>
    </source>
</reference>
<proteinExistence type="predicted"/>
<evidence type="ECO:0000313" key="1">
    <source>
        <dbReference type="EMBL" id="OIN56445.1"/>
    </source>
</evidence>
<dbReference type="Pfam" id="PF13376">
    <property type="entry name" value="OmdA"/>
    <property type="match status" value="1"/>
</dbReference>
<evidence type="ECO:0008006" key="3">
    <source>
        <dbReference type="Google" id="ProtNLM"/>
    </source>
</evidence>
<accession>A0A1S2VDT4</accession>
<organism evidence="1 2">
    <name type="scientific">Arsenicibacter rosenii</name>
    <dbReference type="NCBI Taxonomy" id="1750698"/>
    <lineage>
        <taxon>Bacteria</taxon>
        <taxon>Pseudomonadati</taxon>
        <taxon>Bacteroidota</taxon>
        <taxon>Cytophagia</taxon>
        <taxon>Cytophagales</taxon>
        <taxon>Spirosomataceae</taxon>
        <taxon>Arsenicibacter</taxon>
    </lineage>
</organism>
<evidence type="ECO:0000313" key="2">
    <source>
        <dbReference type="Proteomes" id="UP000181790"/>
    </source>
</evidence>
<protein>
    <recommendedName>
        <fullName evidence="3">Bacteriocin-protection protein</fullName>
    </recommendedName>
</protein>
<keyword evidence="2" id="KW-1185">Reference proteome</keyword>